<evidence type="ECO:0000256" key="1">
    <source>
        <dbReference type="ARBA" id="ARBA00022630"/>
    </source>
</evidence>
<organism evidence="6">
    <name type="scientific">Serpula lacrymans var. lacrymans (strain S7.3)</name>
    <name type="common">Dry rot fungus</name>
    <dbReference type="NCBI Taxonomy" id="936435"/>
    <lineage>
        <taxon>Eukaryota</taxon>
        <taxon>Fungi</taxon>
        <taxon>Dikarya</taxon>
        <taxon>Basidiomycota</taxon>
        <taxon>Agaricomycotina</taxon>
        <taxon>Agaricomycetes</taxon>
        <taxon>Agaricomycetidae</taxon>
        <taxon>Boletales</taxon>
        <taxon>Coniophorineae</taxon>
        <taxon>Serpulaceae</taxon>
        <taxon>Serpula</taxon>
    </lineage>
</organism>
<accession>F8QFU3</accession>
<feature type="non-terminal residue" evidence="5">
    <location>
        <position position="70"/>
    </location>
</feature>
<protein>
    <recommendedName>
        <fullName evidence="4">FAD-binding domain-containing protein</fullName>
    </recommendedName>
</protein>
<dbReference type="EMBL" id="GL945498">
    <property type="protein sequence ID" value="EGN92833.1"/>
    <property type="molecule type" value="Genomic_DNA"/>
</dbReference>
<feature type="non-terminal residue" evidence="5">
    <location>
        <position position="1"/>
    </location>
</feature>
<dbReference type="GO" id="GO:0071949">
    <property type="term" value="F:FAD binding"/>
    <property type="evidence" value="ECO:0007669"/>
    <property type="project" value="InterPro"/>
</dbReference>
<evidence type="ECO:0000313" key="5">
    <source>
        <dbReference type="EMBL" id="EGN92833.1"/>
    </source>
</evidence>
<keyword evidence="3" id="KW-0560">Oxidoreductase</keyword>
<reference evidence="6" key="1">
    <citation type="journal article" date="2011" name="Science">
        <title>The plant cell wall-decomposing machinery underlies the functional diversity of forest fungi.</title>
        <authorList>
            <person name="Eastwood D.C."/>
            <person name="Floudas D."/>
            <person name="Binder M."/>
            <person name="Majcherczyk A."/>
            <person name="Schneider P."/>
            <person name="Aerts A."/>
            <person name="Asiegbu F.O."/>
            <person name="Baker S.E."/>
            <person name="Barry K."/>
            <person name="Bendiksby M."/>
            <person name="Blumentritt M."/>
            <person name="Coutinho P.M."/>
            <person name="Cullen D."/>
            <person name="de Vries R.P."/>
            <person name="Gathman A."/>
            <person name="Goodell B."/>
            <person name="Henrissat B."/>
            <person name="Ihrmark K."/>
            <person name="Kauserud H."/>
            <person name="Kohler A."/>
            <person name="LaButti K."/>
            <person name="Lapidus A."/>
            <person name="Lavin J.L."/>
            <person name="Lee Y.-H."/>
            <person name="Lindquist E."/>
            <person name="Lilly W."/>
            <person name="Lucas S."/>
            <person name="Morin E."/>
            <person name="Murat C."/>
            <person name="Oguiza J.A."/>
            <person name="Park J."/>
            <person name="Pisabarro A.G."/>
            <person name="Riley R."/>
            <person name="Rosling A."/>
            <person name="Salamov A."/>
            <person name="Schmidt O."/>
            <person name="Schmutz J."/>
            <person name="Skrede I."/>
            <person name="Stenlid J."/>
            <person name="Wiebenga A."/>
            <person name="Xie X."/>
            <person name="Kuees U."/>
            <person name="Hibbett D.S."/>
            <person name="Hoffmeister D."/>
            <person name="Hoegberg N."/>
            <person name="Martin F."/>
            <person name="Grigoriev I.V."/>
            <person name="Watkinson S.C."/>
        </authorList>
    </citation>
    <scope>NUCLEOTIDE SEQUENCE [LARGE SCALE GENOMIC DNA]</scope>
    <source>
        <strain evidence="6">strain S7.3</strain>
    </source>
</reference>
<proteinExistence type="predicted"/>
<dbReference type="Gene3D" id="3.50.50.60">
    <property type="entry name" value="FAD/NAD(P)-binding domain"/>
    <property type="match status" value="1"/>
</dbReference>
<evidence type="ECO:0000256" key="3">
    <source>
        <dbReference type="ARBA" id="ARBA00023002"/>
    </source>
</evidence>
<evidence type="ECO:0000313" key="6">
    <source>
        <dbReference type="Proteomes" id="UP000008063"/>
    </source>
</evidence>
<gene>
    <name evidence="5" type="ORF">SERLA73DRAFT_17877</name>
</gene>
<keyword evidence="2" id="KW-0274">FAD</keyword>
<evidence type="ECO:0000259" key="4">
    <source>
        <dbReference type="Pfam" id="PF01494"/>
    </source>
</evidence>
<keyword evidence="6" id="KW-1185">Reference proteome</keyword>
<evidence type="ECO:0000256" key="2">
    <source>
        <dbReference type="ARBA" id="ARBA00022827"/>
    </source>
</evidence>
<name>F8QFU3_SERL3</name>
<dbReference type="Proteomes" id="UP000008063">
    <property type="component" value="Unassembled WGS sequence"/>
</dbReference>
<dbReference type="OMA" id="MCSDELP"/>
<dbReference type="InterPro" id="IPR036188">
    <property type="entry name" value="FAD/NAD-bd_sf"/>
</dbReference>
<dbReference type="InterPro" id="IPR002938">
    <property type="entry name" value="FAD-bd"/>
</dbReference>
<feature type="domain" description="FAD-binding" evidence="4">
    <location>
        <begin position="1"/>
        <end position="67"/>
    </location>
</feature>
<dbReference type="GO" id="GO:0016491">
    <property type="term" value="F:oxidoreductase activity"/>
    <property type="evidence" value="ECO:0007669"/>
    <property type="project" value="UniProtKB-KW"/>
</dbReference>
<dbReference type="AlphaFoldDB" id="F8QFU3"/>
<dbReference type="SUPFAM" id="SSF51905">
    <property type="entry name" value="FAD/NAD(P)-binding domain"/>
    <property type="match status" value="1"/>
</dbReference>
<dbReference type="HOGENOM" id="CLU_2764926_0_0_1"/>
<dbReference type="STRING" id="936435.F8QFU3"/>
<keyword evidence="1" id="KW-0285">Flavoprotein</keyword>
<sequence length="70" mass="7299">VGGGPTGLVLALALLRSRIDVRLIERSSVPHEGIRGTAITPRTLELLSLLQAADNVLAVATPPLLMAIYG</sequence>
<dbReference type="Pfam" id="PF01494">
    <property type="entry name" value="FAD_binding_3"/>
    <property type="match status" value="1"/>
</dbReference>
<dbReference type="InParanoid" id="F8QFU3"/>